<dbReference type="FunFam" id="1.25.40.20:FF:000437">
    <property type="entry name" value="Lethal (2) 35Be"/>
    <property type="match status" value="1"/>
</dbReference>
<name>H0ZRF9_TAEGU</name>
<dbReference type="SUPFAM" id="SSF48403">
    <property type="entry name" value="Ankyrin repeat"/>
    <property type="match status" value="1"/>
</dbReference>
<feature type="repeat" description="ANK" evidence="3">
    <location>
        <begin position="351"/>
        <end position="383"/>
    </location>
</feature>
<sequence>MCQACRELQTAGAYCELTALILVPSSPGKALAQRCQLRDSASLFTGATRSARDHPRRGARAGAQRGAITRDDHCRRCISRSRRPRAELRPRPGPARRVPSRPAAARPGSARRAAPRRAVPCRAVPRPPQPRRRGHLRYRSGAGRGALGVSGPARRDVSPAEGSGAGAPGWAAGAERRLCPTESLLVKGAAFRVHSANPAQCCTALGRCWLKMNKDKQADEDDDDSDLFEDFTEHFNQLELLETHRHLIPVGTQSCWSGQSDDDDDEQERTEEWYEMQEKKMEKHPEKLLLWAAENNRLSTVKRLLTEKLAPVNARDEDQYTPLHRAAYSGHLDIAHELVAQGADVHAQTVDGWTPLHSACKWNNTTVAEFLLQQGADINAQTNGLLTPLHIAAGNKNSRETLELLLMNRYVKADLKNNLDETALDIARRTDIYHYLFEIVDECINTVSP</sequence>
<dbReference type="Pfam" id="PF00023">
    <property type="entry name" value="Ank"/>
    <property type="match status" value="1"/>
</dbReference>
<dbReference type="Gene3D" id="1.25.40.20">
    <property type="entry name" value="Ankyrin repeat-containing domain"/>
    <property type="match status" value="2"/>
</dbReference>
<proteinExistence type="predicted"/>
<feature type="region of interest" description="Disordered" evidence="4">
    <location>
        <begin position="46"/>
        <end position="171"/>
    </location>
</feature>
<organism evidence="5 6">
    <name type="scientific">Taeniopygia guttata</name>
    <name type="common">Zebra finch</name>
    <name type="synonym">Poephila guttata</name>
    <dbReference type="NCBI Taxonomy" id="59729"/>
    <lineage>
        <taxon>Eukaryota</taxon>
        <taxon>Metazoa</taxon>
        <taxon>Chordata</taxon>
        <taxon>Craniata</taxon>
        <taxon>Vertebrata</taxon>
        <taxon>Euteleostomi</taxon>
        <taxon>Archelosauria</taxon>
        <taxon>Archosauria</taxon>
        <taxon>Dinosauria</taxon>
        <taxon>Saurischia</taxon>
        <taxon>Theropoda</taxon>
        <taxon>Coelurosauria</taxon>
        <taxon>Aves</taxon>
        <taxon>Neognathae</taxon>
        <taxon>Neoaves</taxon>
        <taxon>Telluraves</taxon>
        <taxon>Australaves</taxon>
        <taxon>Passeriformes</taxon>
        <taxon>Passeroidea</taxon>
        <taxon>Estrildidae</taxon>
        <taxon>Estrildinae</taxon>
        <taxon>Taeniopygia</taxon>
    </lineage>
</organism>
<evidence type="ECO:0000256" key="3">
    <source>
        <dbReference type="PROSITE-ProRule" id="PRU00023"/>
    </source>
</evidence>
<dbReference type="Proteomes" id="UP000007754">
    <property type="component" value="Chromosome 1"/>
</dbReference>
<dbReference type="Ensembl" id="ENSTGUT00000013352.2">
    <property type="protein sequence ID" value="ENSTGUP00000013202.2"/>
    <property type="gene ID" value="ENSTGUG00000012823.2"/>
</dbReference>
<dbReference type="OMA" id="WHRRIHL"/>
<evidence type="ECO:0000256" key="4">
    <source>
        <dbReference type="SAM" id="MobiDB-lite"/>
    </source>
</evidence>
<dbReference type="PROSITE" id="PS50297">
    <property type="entry name" value="ANK_REP_REGION"/>
    <property type="match status" value="2"/>
</dbReference>
<evidence type="ECO:0000256" key="1">
    <source>
        <dbReference type="ARBA" id="ARBA00022737"/>
    </source>
</evidence>
<dbReference type="GeneTree" id="ENSGT00390000003919"/>
<reference evidence="5" key="2">
    <citation type="submission" date="2025-08" db="UniProtKB">
        <authorList>
            <consortium name="Ensembl"/>
        </authorList>
    </citation>
    <scope>IDENTIFICATION</scope>
</reference>
<accession>H0ZRF9</accession>
<dbReference type="PANTHER" id="PTHR24198:SF165">
    <property type="entry name" value="ANKYRIN REPEAT-CONTAINING PROTEIN-RELATED"/>
    <property type="match status" value="1"/>
</dbReference>
<dbReference type="InParanoid" id="H0ZRF9"/>
<evidence type="ECO:0000256" key="2">
    <source>
        <dbReference type="ARBA" id="ARBA00023043"/>
    </source>
</evidence>
<gene>
    <name evidence="5" type="primary">ANKRD49</name>
</gene>
<dbReference type="AlphaFoldDB" id="H0ZRF9"/>
<dbReference type="PANTHER" id="PTHR24198">
    <property type="entry name" value="ANKYRIN REPEAT AND PROTEIN KINASE DOMAIN-CONTAINING PROTEIN"/>
    <property type="match status" value="1"/>
</dbReference>
<protein>
    <submittedName>
        <fullName evidence="5">Ankyrin repeat domain 49</fullName>
    </submittedName>
</protein>
<evidence type="ECO:0000313" key="6">
    <source>
        <dbReference type="Proteomes" id="UP000007754"/>
    </source>
</evidence>
<dbReference type="InterPro" id="IPR002110">
    <property type="entry name" value="Ankyrin_rpt"/>
</dbReference>
<keyword evidence="2 3" id="KW-0040">ANK repeat</keyword>
<feature type="repeat" description="ANK" evidence="3">
    <location>
        <begin position="318"/>
        <end position="350"/>
    </location>
</feature>
<dbReference type="InterPro" id="IPR036770">
    <property type="entry name" value="Ankyrin_rpt-contain_sf"/>
</dbReference>
<dbReference type="SMART" id="SM00248">
    <property type="entry name" value="ANK"/>
    <property type="match status" value="4"/>
</dbReference>
<feature type="compositionally biased region" description="Low complexity" evidence="4">
    <location>
        <begin position="95"/>
        <end position="124"/>
    </location>
</feature>
<keyword evidence="1" id="KW-0677">Repeat</keyword>
<dbReference type="PROSITE" id="PS50088">
    <property type="entry name" value="ANK_REPEAT"/>
    <property type="match status" value="2"/>
</dbReference>
<feature type="compositionally biased region" description="Basic residues" evidence="4">
    <location>
        <begin position="129"/>
        <end position="138"/>
    </location>
</feature>
<reference evidence="5 6" key="1">
    <citation type="journal article" date="2010" name="Nature">
        <title>The genome of a songbird.</title>
        <authorList>
            <person name="Warren W.C."/>
            <person name="Clayton D.F."/>
            <person name="Ellegren H."/>
            <person name="Arnold A.P."/>
            <person name="Hillier L.W."/>
            <person name="Kunstner A."/>
            <person name="Searle S."/>
            <person name="White S."/>
            <person name="Vilella A.J."/>
            <person name="Fairley S."/>
            <person name="Heger A."/>
            <person name="Kong L."/>
            <person name="Ponting C.P."/>
            <person name="Jarvis E.D."/>
            <person name="Mello C.V."/>
            <person name="Minx P."/>
            <person name="Lovell P."/>
            <person name="Velho T.A."/>
            <person name="Ferris M."/>
            <person name="Balakrishnan C.N."/>
            <person name="Sinha S."/>
            <person name="Blatti C."/>
            <person name="London S.E."/>
            <person name="Li Y."/>
            <person name="Lin Y.C."/>
            <person name="George J."/>
            <person name="Sweedler J."/>
            <person name="Southey B."/>
            <person name="Gunaratne P."/>
            <person name="Watson M."/>
            <person name="Nam K."/>
            <person name="Backstrom N."/>
            <person name="Smeds L."/>
            <person name="Nabholz B."/>
            <person name="Itoh Y."/>
            <person name="Whitney O."/>
            <person name="Pfenning A.R."/>
            <person name="Howard J."/>
            <person name="Volker M."/>
            <person name="Skinner B.M."/>
            <person name="Griffin D.K."/>
            <person name="Ye L."/>
            <person name="McLaren W.M."/>
            <person name="Flicek P."/>
            <person name="Quesada V."/>
            <person name="Velasco G."/>
            <person name="Lopez-Otin C."/>
            <person name="Puente X.S."/>
            <person name="Olender T."/>
            <person name="Lancet D."/>
            <person name="Smit A.F."/>
            <person name="Hubley R."/>
            <person name="Konkel M.K."/>
            <person name="Walker J.A."/>
            <person name="Batzer M.A."/>
            <person name="Gu W."/>
            <person name="Pollock D.D."/>
            <person name="Chen L."/>
            <person name="Cheng Z."/>
            <person name="Eichler E.E."/>
            <person name="Stapley J."/>
            <person name="Slate J."/>
            <person name="Ekblom R."/>
            <person name="Birkhead T."/>
            <person name="Burke T."/>
            <person name="Burt D."/>
            <person name="Scharff C."/>
            <person name="Adam I."/>
            <person name="Richard H."/>
            <person name="Sultan M."/>
            <person name="Soldatov A."/>
            <person name="Lehrach H."/>
            <person name="Edwards S.V."/>
            <person name="Yang S.P."/>
            <person name="Li X."/>
            <person name="Graves T."/>
            <person name="Fulton L."/>
            <person name="Nelson J."/>
            <person name="Chinwalla A."/>
            <person name="Hou S."/>
            <person name="Mardis E.R."/>
            <person name="Wilson R.K."/>
        </authorList>
    </citation>
    <scope>NUCLEOTIDE SEQUENCE [LARGE SCALE GENOMIC DNA]</scope>
</reference>
<reference evidence="5" key="3">
    <citation type="submission" date="2025-09" db="UniProtKB">
        <authorList>
            <consortium name="Ensembl"/>
        </authorList>
    </citation>
    <scope>IDENTIFICATION</scope>
</reference>
<dbReference type="PRINTS" id="PR01415">
    <property type="entry name" value="ANKYRIN"/>
</dbReference>
<dbReference type="Pfam" id="PF12796">
    <property type="entry name" value="Ank_2"/>
    <property type="match status" value="1"/>
</dbReference>
<keyword evidence="6" id="KW-1185">Reference proteome</keyword>
<evidence type="ECO:0000313" key="5">
    <source>
        <dbReference type="Ensembl" id="ENSTGUP00000013202.2"/>
    </source>
</evidence>